<feature type="region of interest" description="Disordered" evidence="1">
    <location>
        <begin position="1"/>
        <end position="25"/>
    </location>
</feature>
<dbReference type="EMBL" id="VMGI01000073">
    <property type="protein sequence ID" value="TSC92289.1"/>
    <property type="molecule type" value="Genomic_DNA"/>
</dbReference>
<gene>
    <name evidence="2" type="ORF">CEN91_502</name>
</gene>
<dbReference type="AlphaFoldDB" id="A0A554LI07"/>
<dbReference type="Proteomes" id="UP000315589">
    <property type="component" value="Unassembled WGS sequence"/>
</dbReference>
<name>A0A554LI07_9BACT</name>
<proteinExistence type="predicted"/>
<feature type="non-terminal residue" evidence="2">
    <location>
        <position position="1"/>
    </location>
</feature>
<reference evidence="2 3" key="1">
    <citation type="submission" date="2017-07" db="EMBL/GenBank/DDBJ databases">
        <title>Mechanisms for carbon and nitrogen cycling indicate functional differentiation within the Candidate Phyla Radiation.</title>
        <authorList>
            <person name="Danczak R.E."/>
            <person name="Johnston M.D."/>
            <person name="Kenah C."/>
            <person name="Slattery M."/>
            <person name="Wrighton K.C."/>
            <person name="Wilkins M.J."/>
        </authorList>
    </citation>
    <scope>NUCLEOTIDE SEQUENCE [LARGE SCALE GENOMIC DNA]</scope>
    <source>
        <strain evidence="2">Licking1014_85</strain>
    </source>
</reference>
<sequence length="25" mass="2614">KGRPSPTTPVAETTEDTSNEPAAQE</sequence>
<organism evidence="2 3">
    <name type="scientific">Candidatus Berkelbacteria bacterium Licking1014_85</name>
    <dbReference type="NCBI Taxonomy" id="2017148"/>
    <lineage>
        <taxon>Bacteria</taxon>
        <taxon>Candidatus Berkelbacteria</taxon>
    </lineage>
</organism>
<evidence type="ECO:0000313" key="3">
    <source>
        <dbReference type="Proteomes" id="UP000315589"/>
    </source>
</evidence>
<comment type="caution">
    <text evidence="2">The sequence shown here is derived from an EMBL/GenBank/DDBJ whole genome shotgun (WGS) entry which is preliminary data.</text>
</comment>
<evidence type="ECO:0000256" key="1">
    <source>
        <dbReference type="SAM" id="MobiDB-lite"/>
    </source>
</evidence>
<evidence type="ECO:0000313" key="2">
    <source>
        <dbReference type="EMBL" id="TSC92289.1"/>
    </source>
</evidence>
<accession>A0A554LI07</accession>
<protein>
    <submittedName>
        <fullName evidence="2">Uncharacterized protein</fullName>
    </submittedName>
</protein>